<dbReference type="VEuPathDB" id="FungiDB:BDEG_27305"/>
<dbReference type="OrthoDB" id="159449at2759"/>
<dbReference type="Gene3D" id="1.10.10.750">
    <property type="entry name" value="Ypt/Rab-GAP domain of gyp1p, domain 1"/>
    <property type="match status" value="1"/>
</dbReference>
<proteinExistence type="predicted"/>
<dbReference type="GO" id="GO:0005096">
    <property type="term" value="F:GTPase activator activity"/>
    <property type="evidence" value="ECO:0007669"/>
    <property type="project" value="TreeGrafter"/>
</dbReference>
<evidence type="ECO:0000313" key="4">
    <source>
        <dbReference type="Proteomes" id="UP000077115"/>
    </source>
</evidence>
<dbReference type="InterPro" id="IPR000195">
    <property type="entry name" value="Rab-GAP-TBC_dom"/>
</dbReference>
<dbReference type="Proteomes" id="UP000077115">
    <property type="component" value="Unassembled WGS sequence"/>
</dbReference>
<dbReference type="Gene3D" id="1.10.8.270">
    <property type="entry name" value="putative rabgap domain of human tbc1 domain family member 14 like domains"/>
    <property type="match status" value="1"/>
</dbReference>
<evidence type="ECO:0000256" key="1">
    <source>
        <dbReference type="SAM" id="MobiDB-lite"/>
    </source>
</evidence>
<sequence>MQSSMPTPPHTNGSNGSASLFQLDQNSSHALDTEYHEHKNVSVDQLSSHLDQSVSEIVDGSPVSEASGSSVGYQVTDQPARMSLPPVPTVPKRLLDQYGFFLDTDDANSSYILNAHEKKQYMDLEVEWLHLLENWDVSSRKKHSRIKKICRMGIPDSIRGNAWSAMAGVEKLRKPGLFESLVNSQDSPVIFETIERDIHRCYPNHMMFSQKNEEGQQNLRIVLRAYALYNSELGYCQGMGMIVGLLLMRMEPEDAFWLLVAILENYIQGYHSVNLYQLRLDASAFELAMQKYLKPVAKYMSKLDVSPLTYMTQWFLTLYTMALPWRTVLRVWDMFFCDGPKALFRVGMGILSAKKSYLFKNCPTSSDAIGFLLQVPKEFDDADALLKVCLKIKIKHDDMNKFRERTKKLHASLDEKLNKVSQEKG</sequence>
<dbReference type="Pfam" id="PF00566">
    <property type="entry name" value="RabGAP-TBC"/>
    <property type="match status" value="1"/>
</dbReference>
<dbReference type="AlphaFoldDB" id="A0A177WWI8"/>
<dbReference type="InterPro" id="IPR035969">
    <property type="entry name" value="Rab-GAP_TBC_sf"/>
</dbReference>
<dbReference type="GO" id="GO:0031267">
    <property type="term" value="F:small GTPase binding"/>
    <property type="evidence" value="ECO:0007669"/>
    <property type="project" value="TreeGrafter"/>
</dbReference>
<dbReference type="PANTHER" id="PTHR47219:SF4">
    <property type="entry name" value="TBC1 DOMAIN FAMILY MEMBER 10A"/>
    <property type="match status" value="1"/>
</dbReference>
<name>A0A177WWI8_BATDL</name>
<feature type="region of interest" description="Disordered" evidence="1">
    <location>
        <begin position="1"/>
        <end position="20"/>
    </location>
</feature>
<gene>
    <name evidence="3" type="ORF">BDEG_27305</name>
</gene>
<reference evidence="3 4" key="2">
    <citation type="submission" date="2016-05" db="EMBL/GenBank/DDBJ databases">
        <title>Lineage-specific infection strategies underlie the spectrum of fungal disease in amphibians.</title>
        <authorList>
            <person name="Cuomo C.A."/>
            <person name="Farrer R.A."/>
            <person name="James T."/>
            <person name="Longcore J."/>
            <person name="Birren B."/>
        </authorList>
    </citation>
    <scope>NUCLEOTIDE SEQUENCE [LARGE SCALE GENOMIC DNA]</scope>
    <source>
        <strain evidence="3 4">JEL423</strain>
    </source>
</reference>
<dbReference type="Gene3D" id="1.10.472.80">
    <property type="entry name" value="Ypt/Rab-GAP domain of gyp1p, domain 3"/>
    <property type="match status" value="1"/>
</dbReference>
<evidence type="ECO:0000259" key="2">
    <source>
        <dbReference type="PROSITE" id="PS50086"/>
    </source>
</evidence>
<organism evidence="3 4">
    <name type="scientific">Batrachochytrium dendrobatidis (strain JEL423)</name>
    <dbReference type="NCBI Taxonomy" id="403673"/>
    <lineage>
        <taxon>Eukaryota</taxon>
        <taxon>Fungi</taxon>
        <taxon>Fungi incertae sedis</taxon>
        <taxon>Chytridiomycota</taxon>
        <taxon>Chytridiomycota incertae sedis</taxon>
        <taxon>Chytridiomycetes</taxon>
        <taxon>Rhizophydiales</taxon>
        <taxon>Rhizophydiales incertae sedis</taxon>
        <taxon>Batrachochytrium</taxon>
    </lineage>
</organism>
<dbReference type="FunFam" id="1.10.8.270:FF:000051">
    <property type="entry name" value="TBC (Tre-2/Bub2/Cdc16) domain family"/>
    <property type="match status" value="1"/>
</dbReference>
<reference evidence="3 4" key="1">
    <citation type="submission" date="2006-10" db="EMBL/GenBank/DDBJ databases">
        <title>The Genome Sequence of Batrachochytrium dendrobatidis JEL423.</title>
        <authorList>
            <consortium name="The Broad Institute Genome Sequencing Platform"/>
            <person name="Birren B."/>
            <person name="Lander E."/>
            <person name="Galagan J."/>
            <person name="Cuomo C."/>
            <person name="Devon K."/>
            <person name="Jaffe D."/>
            <person name="Butler J."/>
            <person name="Alvarez P."/>
            <person name="Gnerre S."/>
            <person name="Grabherr M."/>
            <person name="Kleber M."/>
            <person name="Mauceli E."/>
            <person name="Brockman W."/>
            <person name="Young S."/>
            <person name="LaButti K."/>
            <person name="Sykes S."/>
            <person name="DeCaprio D."/>
            <person name="Crawford M."/>
            <person name="Koehrsen M."/>
            <person name="Engels R."/>
            <person name="Montgomery P."/>
            <person name="Pearson M."/>
            <person name="Howarth C."/>
            <person name="Larson L."/>
            <person name="White J."/>
            <person name="O'Leary S."/>
            <person name="Kodira C."/>
            <person name="Zeng Q."/>
            <person name="Yandava C."/>
            <person name="Alvarado L."/>
            <person name="Longcore J."/>
            <person name="James T."/>
        </authorList>
    </citation>
    <scope>NUCLEOTIDE SEQUENCE [LARGE SCALE GENOMIC DNA]</scope>
    <source>
        <strain evidence="3 4">JEL423</strain>
    </source>
</reference>
<dbReference type="eggNOG" id="KOG2221">
    <property type="taxonomic scope" value="Eukaryota"/>
</dbReference>
<dbReference type="InterPro" id="IPR050302">
    <property type="entry name" value="Rab_GAP_TBC_domain"/>
</dbReference>
<feature type="domain" description="Rab-GAP TBC" evidence="2">
    <location>
        <begin position="153"/>
        <end position="339"/>
    </location>
</feature>
<evidence type="ECO:0000313" key="3">
    <source>
        <dbReference type="EMBL" id="OAJ44005.1"/>
    </source>
</evidence>
<dbReference type="STRING" id="403673.A0A177WWI8"/>
<dbReference type="SMART" id="SM00164">
    <property type="entry name" value="TBC"/>
    <property type="match status" value="1"/>
</dbReference>
<accession>A0A177WWI8</accession>
<dbReference type="SUPFAM" id="SSF47923">
    <property type="entry name" value="Ypt/Rab-GAP domain of gyp1p"/>
    <property type="match status" value="2"/>
</dbReference>
<dbReference type="PROSITE" id="PS50086">
    <property type="entry name" value="TBC_RABGAP"/>
    <property type="match status" value="1"/>
</dbReference>
<dbReference type="FunFam" id="1.10.472.80:FF:000008">
    <property type="entry name" value="TBC1 domain family member 10A"/>
    <property type="match status" value="1"/>
</dbReference>
<protein>
    <recommendedName>
        <fullName evidence="2">Rab-GAP TBC domain-containing protein</fullName>
    </recommendedName>
</protein>
<dbReference type="FunFam" id="1.10.10.750:FF:000018">
    <property type="entry name" value="TBC domaincontaining protein"/>
    <property type="match status" value="1"/>
</dbReference>
<dbReference type="EMBL" id="DS022311">
    <property type="protein sequence ID" value="OAJ44005.1"/>
    <property type="molecule type" value="Genomic_DNA"/>
</dbReference>
<dbReference type="PANTHER" id="PTHR47219">
    <property type="entry name" value="RAB GTPASE-ACTIVATING PROTEIN 1-LIKE"/>
    <property type="match status" value="1"/>
</dbReference>